<evidence type="ECO:0000313" key="2">
    <source>
        <dbReference type="Proteomes" id="UP001144978"/>
    </source>
</evidence>
<keyword evidence="2" id="KW-1185">Reference proteome</keyword>
<dbReference type="EMBL" id="JANSHE010005902">
    <property type="protein sequence ID" value="KAJ2968865.1"/>
    <property type="molecule type" value="Genomic_DNA"/>
</dbReference>
<gene>
    <name evidence="1" type="ORF">NUW54_g13098</name>
</gene>
<proteinExistence type="predicted"/>
<reference evidence="1" key="1">
    <citation type="submission" date="2022-08" db="EMBL/GenBank/DDBJ databases">
        <title>Genome Sequence of Pycnoporus sanguineus.</title>
        <authorList>
            <person name="Buettner E."/>
        </authorList>
    </citation>
    <scope>NUCLEOTIDE SEQUENCE</scope>
    <source>
        <strain evidence="1">CG-C14</strain>
    </source>
</reference>
<comment type="caution">
    <text evidence="1">The sequence shown here is derived from an EMBL/GenBank/DDBJ whole genome shotgun (WGS) entry which is preliminary data.</text>
</comment>
<evidence type="ECO:0000313" key="1">
    <source>
        <dbReference type="EMBL" id="KAJ2968865.1"/>
    </source>
</evidence>
<protein>
    <submittedName>
        <fullName evidence="1">Uncharacterized protein</fullName>
    </submittedName>
</protein>
<accession>A0ACC1MPH7</accession>
<organism evidence="1 2">
    <name type="scientific">Trametes sanguinea</name>
    <dbReference type="NCBI Taxonomy" id="158606"/>
    <lineage>
        <taxon>Eukaryota</taxon>
        <taxon>Fungi</taxon>
        <taxon>Dikarya</taxon>
        <taxon>Basidiomycota</taxon>
        <taxon>Agaricomycotina</taxon>
        <taxon>Agaricomycetes</taxon>
        <taxon>Polyporales</taxon>
        <taxon>Polyporaceae</taxon>
        <taxon>Trametes</taxon>
    </lineage>
</organism>
<dbReference type="Proteomes" id="UP001144978">
    <property type="component" value="Unassembled WGS sequence"/>
</dbReference>
<name>A0ACC1MPH7_9APHY</name>
<sequence length="158" mass="18294">MNVFGFEVDDAAELMPLVDLWFELTDHLTADTIPSPVEFYQEREEIMRIIHDARERAPSIRVPLIDDGVEIDRDALSSVESMDTAEFIRNENAMVPPELRACHMQLDENISGEVPPQPSQRRYSIFAAWRALGRRTARCLKAIVPWRNRRPPCLPYWS</sequence>